<dbReference type="GO" id="GO:0016853">
    <property type="term" value="F:isomerase activity"/>
    <property type="evidence" value="ECO:0007669"/>
    <property type="project" value="UniProtKB-KW"/>
</dbReference>
<comment type="subcellular location">
    <subcellularLocation>
        <location evidence="2">Cytoplasm</location>
    </subcellularLocation>
</comment>
<keyword evidence="1 2" id="KW-0413">Isomerase</keyword>
<accession>A0ABS7HWB3</accession>
<dbReference type="PANTHER" id="PTHR21139">
    <property type="entry name" value="TRIOSEPHOSPHATE ISOMERASE"/>
    <property type="match status" value="1"/>
</dbReference>
<feature type="compositionally biased region" description="Polar residues" evidence="3">
    <location>
        <begin position="11"/>
        <end position="21"/>
    </location>
</feature>
<name>A0ABS7HWB3_9MICO</name>
<keyword evidence="2" id="KW-0324">Glycolysis</keyword>
<dbReference type="CDD" id="cd00311">
    <property type="entry name" value="TIM"/>
    <property type="match status" value="1"/>
</dbReference>
<dbReference type="PROSITE" id="PS51440">
    <property type="entry name" value="TIM_2"/>
    <property type="match status" value="1"/>
</dbReference>
<dbReference type="SUPFAM" id="SSF51351">
    <property type="entry name" value="Triosephosphate isomerase (TIM)"/>
    <property type="match status" value="1"/>
</dbReference>
<dbReference type="EC" id="5.3.1.1" evidence="2"/>
<keyword evidence="2" id="KW-0312">Gluconeogenesis</keyword>
<comment type="catalytic activity">
    <reaction evidence="2">
        <text>D-glyceraldehyde 3-phosphate = dihydroxyacetone phosphate</text>
        <dbReference type="Rhea" id="RHEA:18585"/>
        <dbReference type="ChEBI" id="CHEBI:57642"/>
        <dbReference type="ChEBI" id="CHEBI:59776"/>
        <dbReference type="EC" id="5.3.1.1"/>
    </reaction>
</comment>
<keyword evidence="5" id="KW-1185">Reference proteome</keyword>
<dbReference type="EMBL" id="JAEUAX010000002">
    <property type="protein sequence ID" value="MBW9109114.1"/>
    <property type="molecule type" value="Genomic_DNA"/>
</dbReference>
<dbReference type="Pfam" id="PF00121">
    <property type="entry name" value="TIM"/>
    <property type="match status" value="1"/>
</dbReference>
<comment type="caution">
    <text evidence="4">The sequence shown here is derived from an EMBL/GenBank/DDBJ whole genome shotgun (WGS) entry which is preliminary data.</text>
</comment>
<dbReference type="Gene3D" id="3.20.20.70">
    <property type="entry name" value="Aldolase class I"/>
    <property type="match status" value="1"/>
</dbReference>
<comment type="pathway">
    <text evidence="2">Carbohydrate biosynthesis; gluconeogenesis.</text>
</comment>
<evidence type="ECO:0000313" key="5">
    <source>
        <dbReference type="Proteomes" id="UP000777440"/>
    </source>
</evidence>
<dbReference type="PANTHER" id="PTHR21139:SF2">
    <property type="entry name" value="TRIOSEPHOSPHATE ISOMERASE"/>
    <property type="match status" value="1"/>
</dbReference>
<comment type="similarity">
    <text evidence="2">Belongs to the triosephosphate isomerase family.</text>
</comment>
<sequence length="318" mass="32897">MTAHELRRIAPSSQDSAPNPRSSRDSAEFARSQVTVGVSLKTYFGHERARTWFADVAQRAAAHPAVAGGSVRFFVIPTYLQIPAALDAFGGTPVLVGAQDVSEFAPGAYTGEVTADELAEVGVQVAEIGHAERRRLFDETDTVTAAKAAAALAHGITPVLCIGEAERLGAPAAALANVEQLATNLDGVPVGPVIVAYEPVWAIGAAEPAPDDHIATVTRALRAAVDADPARAGSVVIYGGSAGPGLLARLGDSVDGLFLGRFAHDPDALVAVWDEASVLASSRILHTVEPQHADETPGEPHGLVPPLSSHAKTVEVDA</sequence>
<feature type="region of interest" description="Disordered" evidence="3">
    <location>
        <begin position="1"/>
        <end position="28"/>
    </location>
</feature>
<gene>
    <name evidence="4" type="ORF">JNB61_04980</name>
</gene>
<evidence type="ECO:0000256" key="1">
    <source>
        <dbReference type="ARBA" id="ARBA00023235"/>
    </source>
</evidence>
<evidence type="ECO:0000256" key="3">
    <source>
        <dbReference type="SAM" id="MobiDB-lite"/>
    </source>
</evidence>
<dbReference type="InterPro" id="IPR035990">
    <property type="entry name" value="TIM_sf"/>
</dbReference>
<dbReference type="InterPro" id="IPR013785">
    <property type="entry name" value="Aldolase_TIM"/>
</dbReference>
<feature type="region of interest" description="Disordered" evidence="3">
    <location>
        <begin position="292"/>
        <end position="318"/>
    </location>
</feature>
<dbReference type="Proteomes" id="UP000777440">
    <property type="component" value="Unassembled WGS sequence"/>
</dbReference>
<proteinExistence type="inferred from homology"/>
<dbReference type="InterPro" id="IPR000652">
    <property type="entry name" value="Triosephosphate_isomerase"/>
</dbReference>
<evidence type="ECO:0000313" key="4">
    <source>
        <dbReference type="EMBL" id="MBW9109114.1"/>
    </source>
</evidence>
<keyword evidence="2" id="KW-0963">Cytoplasm</keyword>
<organism evidence="4 5">
    <name type="scientific">Microbacterium ureisolvens</name>
    <dbReference type="NCBI Taxonomy" id="2781186"/>
    <lineage>
        <taxon>Bacteria</taxon>
        <taxon>Bacillati</taxon>
        <taxon>Actinomycetota</taxon>
        <taxon>Actinomycetes</taxon>
        <taxon>Micrococcales</taxon>
        <taxon>Microbacteriaceae</taxon>
        <taxon>Microbacterium</taxon>
    </lineage>
</organism>
<protein>
    <recommendedName>
        <fullName evidence="2">Triosephosphate isomerase</fullName>
        <ecNumber evidence="2">5.3.1.1</ecNumber>
    </recommendedName>
</protein>
<comment type="pathway">
    <text evidence="2">Carbohydrate degradation; glycolysis; D-glyceraldehyde 3-phosphate from glycerone phosphate: step 1/1.</text>
</comment>
<evidence type="ECO:0000256" key="2">
    <source>
        <dbReference type="RuleBase" id="RU363013"/>
    </source>
</evidence>
<comment type="subunit">
    <text evidence="2">Homodimer.</text>
</comment>
<reference evidence="4 5" key="1">
    <citation type="journal article" date="2021" name="MBio">
        <title>Poor Competitiveness of Bradyrhizobium in Pigeon Pea Root Colonization in Indian Soils.</title>
        <authorList>
            <person name="Chalasani D."/>
            <person name="Basu A."/>
            <person name="Pullabhotla S.V.S.R.N."/>
            <person name="Jorrin B."/>
            <person name="Neal A.L."/>
            <person name="Poole P.S."/>
            <person name="Podile A.R."/>
            <person name="Tkacz A."/>
        </authorList>
    </citation>
    <scope>NUCLEOTIDE SEQUENCE [LARGE SCALE GENOMIC DNA]</scope>
    <source>
        <strain evidence="4 5">HU12</strain>
    </source>
</reference>